<dbReference type="EMBL" id="JARXIC010000024">
    <property type="protein sequence ID" value="MDQ8195459.1"/>
    <property type="molecule type" value="Genomic_DNA"/>
</dbReference>
<sequence length="278" mass="30577">MSKFENYKDYSPARLAMAEQALLTAWDSLSSFSGDLVLVGGLATKYLTKPLNAGAYHPVTIDVNFGVTIGVSSSWYPSIQSNLSAHGFHWNGQRFHKDVEGMDLYIDLLTDDGESDRGTVAVDDGLAVSVIPGIKRALECNRLIRIKGQNMIGAEVEQLVRVAEVGPMLALKLNAFGGPEGRKAGKDVHDVMHLAMDYLDGTTAAIEGFREELRVENRGARLALECLRQYFDGPDALGPMACAAFRMNQEHRLPERAEESLMLRQQCVTLASELMRDV</sequence>
<name>A0ABU1AKX2_9BACT</name>
<evidence type="ECO:0008006" key="3">
    <source>
        <dbReference type="Google" id="ProtNLM"/>
    </source>
</evidence>
<dbReference type="Proteomes" id="UP001243717">
    <property type="component" value="Unassembled WGS sequence"/>
</dbReference>
<gene>
    <name evidence="1" type="ORF">QEH59_13570</name>
</gene>
<evidence type="ECO:0000313" key="2">
    <source>
        <dbReference type="Proteomes" id="UP001243717"/>
    </source>
</evidence>
<dbReference type="RefSeq" id="WP_308985910.1">
    <property type="nucleotide sequence ID" value="NZ_JARXIC010000024.1"/>
</dbReference>
<comment type="caution">
    <text evidence="1">The sequence shown here is derived from an EMBL/GenBank/DDBJ whole genome shotgun (WGS) entry which is preliminary data.</text>
</comment>
<organism evidence="1 2">
    <name type="scientific">Thalassobacterium sedimentorum</name>
    <dbReference type="NCBI Taxonomy" id="3041258"/>
    <lineage>
        <taxon>Bacteria</taxon>
        <taxon>Pseudomonadati</taxon>
        <taxon>Verrucomicrobiota</taxon>
        <taxon>Opitutia</taxon>
        <taxon>Puniceicoccales</taxon>
        <taxon>Coraliomargaritaceae</taxon>
        <taxon>Thalassobacterium</taxon>
    </lineage>
</organism>
<keyword evidence="2" id="KW-1185">Reference proteome</keyword>
<reference evidence="1 2" key="1">
    <citation type="submission" date="2023-04" db="EMBL/GenBank/DDBJ databases">
        <title>A novel bacteria isolated from coastal sediment.</title>
        <authorList>
            <person name="Liu X.-J."/>
            <person name="Du Z.-J."/>
        </authorList>
    </citation>
    <scope>NUCLEOTIDE SEQUENCE [LARGE SCALE GENOMIC DNA]</scope>
    <source>
        <strain evidence="1 2">SDUM461004</strain>
    </source>
</reference>
<evidence type="ECO:0000313" key="1">
    <source>
        <dbReference type="EMBL" id="MDQ8195459.1"/>
    </source>
</evidence>
<accession>A0ABU1AKX2</accession>
<protein>
    <recommendedName>
        <fullName evidence="3">Nucleotidyltransferase</fullName>
    </recommendedName>
</protein>
<proteinExistence type="predicted"/>